<gene>
    <name evidence="2" type="ORF">RM552_14630</name>
</gene>
<proteinExistence type="predicted"/>
<evidence type="ECO:0000313" key="2">
    <source>
        <dbReference type="EMBL" id="MDT0596087.1"/>
    </source>
</evidence>
<evidence type="ECO:0000256" key="1">
    <source>
        <dbReference type="SAM" id="SignalP"/>
    </source>
</evidence>
<comment type="caution">
    <text evidence="2">The sequence shown here is derived from an EMBL/GenBank/DDBJ whole genome shotgun (WGS) entry which is preliminary data.</text>
</comment>
<dbReference type="PROSITE" id="PS51257">
    <property type="entry name" value="PROKAR_LIPOPROTEIN"/>
    <property type="match status" value="1"/>
</dbReference>
<accession>A0ABU2ZTW9</accession>
<feature type="chain" id="PRO_5046314934" description="Lipoprotein" evidence="1">
    <location>
        <begin position="24"/>
        <end position="138"/>
    </location>
</feature>
<reference evidence="2 3" key="1">
    <citation type="submission" date="2023-09" db="EMBL/GenBank/DDBJ databases">
        <authorList>
            <person name="Rey-Velasco X."/>
        </authorList>
    </citation>
    <scope>NUCLEOTIDE SEQUENCE [LARGE SCALE GENOMIC DNA]</scope>
    <source>
        <strain evidence="2 3">P117</strain>
    </source>
</reference>
<dbReference type="EMBL" id="JAVRHX010000005">
    <property type="protein sequence ID" value="MDT0596087.1"/>
    <property type="molecule type" value="Genomic_DNA"/>
</dbReference>
<feature type="signal peptide" evidence="1">
    <location>
        <begin position="1"/>
        <end position="23"/>
    </location>
</feature>
<dbReference type="RefSeq" id="WP_311369613.1">
    <property type="nucleotide sequence ID" value="NZ_JAVRHX010000005.1"/>
</dbReference>
<keyword evidence="1" id="KW-0732">Signal</keyword>
<sequence>MVNKKSTLKTPCSKIAIMMTACAIVGGCASANTRYEQLNAHLDNSINCDTANEQIQELEANRISSTEEFANGVASVLPTSIVFNLIAGEYTNRAKIASGKYNDELRARITLIKTTCLLGETNTSASKADDTAELIALR</sequence>
<keyword evidence="3" id="KW-1185">Reference proteome</keyword>
<evidence type="ECO:0000313" key="3">
    <source>
        <dbReference type="Proteomes" id="UP001253545"/>
    </source>
</evidence>
<protein>
    <recommendedName>
        <fullName evidence="4">Lipoprotein</fullName>
    </recommendedName>
</protein>
<organism evidence="2 3">
    <name type="scientific">Glaciecola petra</name>
    <dbReference type="NCBI Taxonomy" id="3075602"/>
    <lineage>
        <taxon>Bacteria</taxon>
        <taxon>Pseudomonadati</taxon>
        <taxon>Pseudomonadota</taxon>
        <taxon>Gammaproteobacteria</taxon>
        <taxon>Alteromonadales</taxon>
        <taxon>Alteromonadaceae</taxon>
        <taxon>Glaciecola</taxon>
    </lineage>
</organism>
<evidence type="ECO:0008006" key="4">
    <source>
        <dbReference type="Google" id="ProtNLM"/>
    </source>
</evidence>
<name>A0ABU2ZTW9_9ALTE</name>
<dbReference type="Proteomes" id="UP001253545">
    <property type="component" value="Unassembled WGS sequence"/>
</dbReference>